<proteinExistence type="predicted"/>
<dbReference type="InterPro" id="IPR010982">
    <property type="entry name" value="Lambda_DNA-bd_dom_sf"/>
</dbReference>
<name>A0A0H5P565_NOCFR</name>
<sequence>MGQDLGERLRSVRKRRGLTQRELADCAGLSVSLIRKLEQGERPSARLDTMRKLAVALGVRTSLLQAGQTDTEHADPNTSNLWEPVRRALVTPTRADDVDDQPTVSGVEAAYRALMPMADAHRYHDIAAVLPGLLNDAETLDDHEGRAIRARLLSLVAWMLVQNRQFEVASLTVDRAVDTAPERGIAAAAVNVGVWSLLRQGDLAPARELAVRWADDIEPRFSTATSSQLALWGRLWLYVANVGVRDNSPGATADALSLARAAAARVGREVLYDPNPNRLFGPVTVAQASAECAVIAEQPRQALSIAEGLPTAVLSPTAAGRLRHRLDIALAHTQLRQYTEAVAILREVRATAPEWLVQQRYARDILGAVVEGRRTLTADMRELADFIRLEY</sequence>
<dbReference type="PANTHER" id="PTHR46797:SF1">
    <property type="entry name" value="METHYLPHOSPHONATE SYNTHASE"/>
    <property type="match status" value="1"/>
</dbReference>
<dbReference type="Proteomes" id="UP000057820">
    <property type="component" value="Plasmid 2"/>
</dbReference>
<dbReference type="AlphaFoldDB" id="A0A0H5P565"/>
<dbReference type="InterPro" id="IPR001387">
    <property type="entry name" value="Cro/C1-type_HTH"/>
</dbReference>
<dbReference type="PROSITE" id="PS50943">
    <property type="entry name" value="HTH_CROC1"/>
    <property type="match status" value="1"/>
</dbReference>
<dbReference type="SUPFAM" id="SSF47413">
    <property type="entry name" value="lambda repressor-like DNA-binding domains"/>
    <property type="match status" value="1"/>
</dbReference>
<dbReference type="CDD" id="cd00093">
    <property type="entry name" value="HTH_XRE"/>
    <property type="match status" value="1"/>
</dbReference>
<dbReference type="SMART" id="SM00530">
    <property type="entry name" value="HTH_XRE"/>
    <property type="match status" value="1"/>
</dbReference>
<accession>A0A0H5P565</accession>
<dbReference type="Pfam" id="PF13560">
    <property type="entry name" value="HTH_31"/>
    <property type="match status" value="1"/>
</dbReference>
<evidence type="ECO:0000313" key="2">
    <source>
        <dbReference type="EMBL" id="CRY82797.1"/>
    </source>
</evidence>
<keyword evidence="1" id="KW-0238">DNA-binding</keyword>
<dbReference type="PANTHER" id="PTHR46797">
    <property type="entry name" value="HTH-TYPE TRANSCRIPTIONAL REGULATOR"/>
    <property type="match status" value="1"/>
</dbReference>
<dbReference type="Gene3D" id="1.10.260.40">
    <property type="entry name" value="lambda repressor-like DNA-binding domains"/>
    <property type="match status" value="1"/>
</dbReference>
<dbReference type="EMBL" id="LN868939">
    <property type="protein sequence ID" value="CRY82797.1"/>
    <property type="molecule type" value="Genomic_DNA"/>
</dbReference>
<organism evidence="2 3">
    <name type="scientific">Nocardia farcinica</name>
    <dbReference type="NCBI Taxonomy" id="37329"/>
    <lineage>
        <taxon>Bacteria</taxon>
        <taxon>Bacillati</taxon>
        <taxon>Actinomycetota</taxon>
        <taxon>Actinomycetes</taxon>
        <taxon>Mycobacteriales</taxon>
        <taxon>Nocardiaceae</taxon>
        <taxon>Nocardia</taxon>
    </lineage>
</organism>
<dbReference type="RefSeq" id="WP_060594492.1">
    <property type="nucleotide sequence ID" value="NZ_CP031418.1"/>
</dbReference>
<dbReference type="KEGG" id="nfr:ERS450000_05152"/>
<evidence type="ECO:0000256" key="1">
    <source>
        <dbReference type="ARBA" id="ARBA00023125"/>
    </source>
</evidence>
<reference evidence="3" key="1">
    <citation type="submission" date="2015-03" db="EMBL/GenBank/DDBJ databases">
        <authorList>
            <consortium name="Pathogen Informatics"/>
        </authorList>
    </citation>
    <scope>NUCLEOTIDE SEQUENCE [LARGE SCALE GENOMIC DNA]</scope>
    <source>
        <strain evidence="3">NCTC11134</strain>
        <plasmid evidence="3">2</plasmid>
    </source>
</reference>
<dbReference type="GO" id="GO:0003700">
    <property type="term" value="F:DNA-binding transcription factor activity"/>
    <property type="evidence" value="ECO:0007669"/>
    <property type="project" value="TreeGrafter"/>
</dbReference>
<geneLocation type="plasmid" evidence="2">
    <name>2</name>
</geneLocation>
<protein>
    <submittedName>
        <fullName evidence="2">Anaerobic benzoate catabolism transcriptional regulator</fullName>
    </submittedName>
</protein>
<dbReference type="GO" id="GO:0003677">
    <property type="term" value="F:DNA binding"/>
    <property type="evidence" value="ECO:0007669"/>
    <property type="project" value="UniProtKB-KW"/>
</dbReference>
<dbReference type="GO" id="GO:0005829">
    <property type="term" value="C:cytosol"/>
    <property type="evidence" value="ECO:0007669"/>
    <property type="project" value="TreeGrafter"/>
</dbReference>
<keyword evidence="2" id="KW-0614">Plasmid</keyword>
<gene>
    <name evidence="2" type="ORF">ERS450000_05152</name>
</gene>
<dbReference type="InterPro" id="IPR050807">
    <property type="entry name" value="TransReg_Diox_bact_type"/>
</dbReference>
<evidence type="ECO:0000313" key="3">
    <source>
        <dbReference type="Proteomes" id="UP000057820"/>
    </source>
</evidence>